<reference evidence="1 2" key="1">
    <citation type="submission" date="2020-07" db="EMBL/GenBank/DDBJ databases">
        <title>Sequencing the genomes of 1000 actinobacteria strains.</title>
        <authorList>
            <person name="Klenk H.-P."/>
        </authorList>
    </citation>
    <scope>NUCLEOTIDE SEQUENCE [LARGE SCALE GENOMIC DNA]</scope>
    <source>
        <strain evidence="1 2">DSM 26154</strain>
    </source>
</reference>
<accession>A0A852W043</accession>
<dbReference type="RefSeq" id="WP_185991802.1">
    <property type="nucleotide sequence ID" value="NZ_JACCAE010000001.1"/>
</dbReference>
<organism evidence="1 2">
    <name type="scientific">Janibacter cremeus</name>
    <dbReference type="NCBI Taxonomy" id="1285192"/>
    <lineage>
        <taxon>Bacteria</taxon>
        <taxon>Bacillati</taxon>
        <taxon>Actinomycetota</taxon>
        <taxon>Actinomycetes</taxon>
        <taxon>Micrococcales</taxon>
        <taxon>Intrasporangiaceae</taxon>
        <taxon>Janibacter</taxon>
    </lineage>
</organism>
<keyword evidence="2" id="KW-1185">Reference proteome</keyword>
<gene>
    <name evidence="1" type="ORF">BJY20_002443</name>
</gene>
<sequence length="400" mass="44235">MLVVDQPRTAGVGTRLRVTTRLAGAAVDELWFEVPRHVEDMVTRRSDPFAVALVLPAMRLGVDLHLHGVVTDELLLRLNHEYQHLHRSAFPQYRAITVTSDDVAPPEAAGPGVAAGFSGGVDSYALLHDYFLDEDCPPSLRVTHWLFNNVGSHGAGKADALFTRRLSDVRHALEPTRLPVIDVDSNVDAAYQLGRRHGHTAFLQTHTARNAAVAHLLAPGLGLWLYASSSHYRHMHVRPSSTSSPSESIGLQLLSTSSLQLRSVGGEYTRVDKTRVMADVPDAVNHLDVCIREEFDAPSTNCSACFKCLRTIYALELLGLAPPFFAAGTFDYRTYAEAKEDYEVTLLTPEAAPLEREIRQLAGEVGHSFSLRSRARAVLARMQAKVRRMVSLPIRPLRRR</sequence>
<name>A0A852W043_9MICO</name>
<dbReference type="EMBL" id="JACCAE010000001">
    <property type="protein sequence ID" value="NYF99051.1"/>
    <property type="molecule type" value="Genomic_DNA"/>
</dbReference>
<dbReference type="Proteomes" id="UP000554054">
    <property type="component" value="Unassembled WGS sequence"/>
</dbReference>
<proteinExistence type="predicted"/>
<protein>
    <submittedName>
        <fullName evidence="1">Uncharacterized protein</fullName>
    </submittedName>
</protein>
<comment type="caution">
    <text evidence="1">The sequence shown here is derived from an EMBL/GenBank/DDBJ whole genome shotgun (WGS) entry which is preliminary data.</text>
</comment>
<evidence type="ECO:0000313" key="1">
    <source>
        <dbReference type="EMBL" id="NYF99051.1"/>
    </source>
</evidence>
<dbReference type="AlphaFoldDB" id="A0A852W043"/>
<evidence type="ECO:0000313" key="2">
    <source>
        <dbReference type="Proteomes" id="UP000554054"/>
    </source>
</evidence>